<dbReference type="KEGG" id="obg:Verru16b_02445"/>
<proteinExistence type="predicted"/>
<sequence>MIPRLLKPTALALLAALPALLPAQTDTTAREDMRMEDLSRNQGQWFSPRSKLTVGFRVLNSGATVDFGKLGGVSSLNPIVPASAGAVDRGYSNGSVILDVLRANEVNSSGVQTSTPGGRYQVTTPVVVEGVTVNRLSGDFVSYTPGVTRDWQIMSQQQLLEAPGYVAFRNYSTISEGATARNEQGATAGAELQFSRELGRGGRYFTWGVAAGIALNDISNKAAGTVTSTLRTYTDYYSLNGASAPLNQLDNPYVETVFDTDGDGFANAYETTVKLNAVPDASKSTDVLTAGGATVTGRWQIKGAYFLVKLGPTVRAQITDRFGITASAGFAGAYAGTRYSASEKFFVAELPGVELETQDPVTGADTIDSTETKFLTGYYADLNLEWDTNGTLGLFGGVTAQQLDSYDQKLGDRTAKIDLGSAVGLRGGVSIRF</sequence>
<dbReference type="OrthoDB" id="185649at2"/>
<dbReference type="Proteomes" id="UP000095228">
    <property type="component" value="Chromosome"/>
</dbReference>
<dbReference type="RefSeq" id="WP_157772393.1">
    <property type="nucleotide sequence ID" value="NZ_CP016094.1"/>
</dbReference>
<evidence type="ECO:0000256" key="1">
    <source>
        <dbReference type="SAM" id="SignalP"/>
    </source>
</evidence>
<evidence type="ECO:0000313" key="3">
    <source>
        <dbReference type="Proteomes" id="UP000095228"/>
    </source>
</evidence>
<protein>
    <submittedName>
        <fullName evidence="2">Uncharacterized protein</fullName>
    </submittedName>
</protein>
<feature type="signal peptide" evidence="1">
    <location>
        <begin position="1"/>
        <end position="23"/>
    </location>
</feature>
<keyword evidence="3" id="KW-1185">Reference proteome</keyword>
<reference evidence="2 3" key="1">
    <citation type="submission" date="2016-06" db="EMBL/GenBank/DDBJ databases">
        <title>Three novel species with peptidoglycan cell walls form the new genus Lacunisphaera gen. nov. in the family Opitutaceae of the verrucomicrobial subdivision 4.</title>
        <authorList>
            <person name="Rast P."/>
            <person name="Gloeckner I."/>
            <person name="Jogler M."/>
            <person name="Boedeker C."/>
            <person name="Jeske O."/>
            <person name="Wiegand S."/>
            <person name="Reinhardt R."/>
            <person name="Schumann P."/>
            <person name="Rohde M."/>
            <person name="Spring S."/>
            <person name="Gloeckner F.O."/>
            <person name="Jogler C."/>
        </authorList>
    </citation>
    <scope>NUCLEOTIDE SEQUENCE [LARGE SCALE GENOMIC DNA]</scope>
    <source>
        <strain evidence="2 3">IG16b</strain>
    </source>
</reference>
<gene>
    <name evidence="2" type="ORF">Verru16b_02445</name>
</gene>
<evidence type="ECO:0000313" key="2">
    <source>
        <dbReference type="EMBL" id="AOS45364.1"/>
    </source>
</evidence>
<organism evidence="2 3">
    <name type="scientific">Lacunisphaera limnophila</name>
    <dbReference type="NCBI Taxonomy" id="1838286"/>
    <lineage>
        <taxon>Bacteria</taxon>
        <taxon>Pseudomonadati</taxon>
        <taxon>Verrucomicrobiota</taxon>
        <taxon>Opitutia</taxon>
        <taxon>Opitutales</taxon>
        <taxon>Opitutaceae</taxon>
        <taxon>Lacunisphaera</taxon>
    </lineage>
</organism>
<dbReference type="EMBL" id="CP016094">
    <property type="protein sequence ID" value="AOS45364.1"/>
    <property type="molecule type" value="Genomic_DNA"/>
</dbReference>
<dbReference type="AlphaFoldDB" id="A0A1D8AWW4"/>
<feature type="chain" id="PRO_5009105309" evidence="1">
    <location>
        <begin position="24"/>
        <end position="433"/>
    </location>
</feature>
<keyword evidence="1" id="KW-0732">Signal</keyword>
<name>A0A1D8AWW4_9BACT</name>
<accession>A0A1D8AWW4</accession>